<feature type="compositionally biased region" description="Pro residues" evidence="6">
    <location>
        <begin position="2606"/>
        <end position="2616"/>
    </location>
</feature>
<gene>
    <name evidence="8" type="ORF">TSOC_001396</name>
</gene>
<accession>A0A2J8AGP8</accession>
<keyword evidence="9" id="KW-1185">Reference proteome</keyword>
<feature type="compositionally biased region" description="Low complexity" evidence="6">
    <location>
        <begin position="3101"/>
        <end position="3110"/>
    </location>
</feature>
<protein>
    <submittedName>
        <fullName evidence="8">Serine/threonine-protein kinase ULK2</fullName>
    </submittedName>
</protein>
<keyword evidence="2 5" id="KW-0547">Nucleotide-binding</keyword>
<dbReference type="SUPFAM" id="SSF56112">
    <property type="entry name" value="Protein kinase-like (PK-like)"/>
    <property type="match status" value="3"/>
</dbReference>
<feature type="region of interest" description="Disordered" evidence="6">
    <location>
        <begin position="3144"/>
        <end position="3172"/>
    </location>
</feature>
<dbReference type="GO" id="GO:0004674">
    <property type="term" value="F:protein serine/threonine kinase activity"/>
    <property type="evidence" value="ECO:0007669"/>
    <property type="project" value="TreeGrafter"/>
</dbReference>
<feature type="region of interest" description="Disordered" evidence="6">
    <location>
        <begin position="3536"/>
        <end position="3572"/>
    </location>
</feature>
<feature type="region of interest" description="Disordered" evidence="6">
    <location>
        <begin position="3425"/>
        <end position="3453"/>
    </location>
</feature>
<dbReference type="InterPro" id="IPR017441">
    <property type="entry name" value="Protein_kinase_ATP_BS"/>
</dbReference>
<evidence type="ECO:0000256" key="3">
    <source>
        <dbReference type="ARBA" id="ARBA00022777"/>
    </source>
</evidence>
<feature type="region of interest" description="Disordered" evidence="6">
    <location>
        <begin position="1362"/>
        <end position="1382"/>
    </location>
</feature>
<feature type="compositionally biased region" description="Basic and acidic residues" evidence="6">
    <location>
        <begin position="3083"/>
        <end position="3096"/>
    </location>
</feature>
<evidence type="ECO:0000256" key="1">
    <source>
        <dbReference type="ARBA" id="ARBA00022679"/>
    </source>
</evidence>
<feature type="compositionally biased region" description="Pro residues" evidence="6">
    <location>
        <begin position="379"/>
        <end position="393"/>
    </location>
</feature>
<dbReference type="PROSITE" id="PS00107">
    <property type="entry name" value="PROTEIN_KINASE_ATP"/>
    <property type="match status" value="3"/>
</dbReference>
<dbReference type="EMBL" id="PGGS01000023">
    <property type="protein sequence ID" value="PNH11708.1"/>
    <property type="molecule type" value="Genomic_DNA"/>
</dbReference>
<feature type="region of interest" description="Disordered" evidence="6">
    <location>
        <begin position="1499"/>
        <end position="1529"/>
    </location>
</feature>
<dbReference type="Gene3D" id="3.30.200.20">
    <property type="entry name" value="Phosphorylase Kinase, domain 1"/>
    <property type="match status" value="3"/>
</dbReference>
<evidence type="ECO:0000256" key="5">
    <source>
        <dbReference type="PROSITE-ProRule" id="PRU10141"/>
    </source>
</evidence>
<keyword evidence="3 8" id="KW-0418">Kinase</keyword>
<comment type="caution">
    <text evidence="8">The sequence shown here is derived from an EMBL/GenBank/DDBJ whole genome shotgun (WGS) entry which is preliminary data.</text>
</comment>
<evidence type="ECO:0000259" key="7">
    <source>
        <dbReference type="PROSITE" id="PS50011"/>
    </source>
</evidence>
<feature type="region of interest" description="Disordered" evidence="6">
    <location>
        <begin position="2707"/>
        <end position="2728"/>
    </location>
</feature>
<feature type="domain" description="Protein kinase" evidence="7">
    <location>
        <begin position="1593"/>
        <end position="1972"/>
    </location>
</feature>
<feature type="binding site" evidence="5">
    <location>
        <position position="787"/>
    </location>
    <ligand>
        <name>ATP</name>
        <dbReference type="ChEBI" id="CHEBI:30616"/>
    </ligand>
</feature>
<dbReference type="GO" id="GO:0005524">
    <property type="term" value="F:ATP binding"/>
    <property type="evidence" value="ECO:0007669"/>
    <property type="project" value="UniProtKB-UniRule"/>
</dbReference>
<keyword evidence="4 5" id="KW-0067">ATP-binding</keyword>
<evidence type="ECO:0000313" key="8">
    <source>
        <dbReference type="EMBL" id="PNH11708.1"/>
    </source>
</evidence>
<feature type="compositionally biased region" description="Low complexity" evidence="6">
    <location>
        <begin position="1364"/>
        <end position="1382"/>
    </location>
</feature>
<dbReference type="PROSITE" id="PS50011">
    <property type="entry name" value="PROTEIN_KINASE_DOM"/>
    <property type="match status" value="3"/>
</dbReference>
<dbReference type="PROSITE" id="PS00108">
    <property type="entry name" value="PROTEIN_KINASE_ST"/>
    <property type="match status" value="2"/>
</dbReference>
<feature type="region of interest" description="Disordered" evidence="6">
    <location>
        <begin position="3071"/>
        <end position="3121"/>
    </location>
</feature>
<feature type="compositionally biased region" description="Gly residues" evidence="6">
    <location>
        <begin position="412"/>
        <end position="425"/>
    </location>
</feature>
<feature type="region of interest" description="Disordered" evidence="6">
    <location>
        <begin position="2947"/>
        <end position="2987"/>
    </location>
</feature>
<dbReference type="InterPro" id="IPR011009">
    <property type="entry name" value="Kinase-like_dom_sf"/>
</dbReference>
<evidence type="ECO:0000256" key="6">
    <source>
        <dbReference type="SAM" id="MobiDB-lite"/>
    </source>
</evidence>
<feature type="region of interest" description="Disordered" evidence="6">
    <location>
        <begin position="848"/>
        <end position="867"/>
    </location>
</feature>
<evidence type="ECO:0000313" key="9">
    <source>
        <dbReference type="Proteomes" id="UP000236333"/>
    </source>
</evidence>
<dbReference type="SMART" id="SM00220">
    <property type="entry name" value="S_TKc"/>
    <property type="match status" value="3"/>
</dbReference>
<feature type="binding site" evidence="5">
    <location>
        <position position="3222"/>
    </location>
    <ligand>
        <name>ATP</name>
        <dbReference type="ChEBI" id="CHEBI:30616"/>
    </ligand>
</feature>
<dbReference type="OrthoDB" id="550519at2759"/>
<dbReference type="InterPro" id="IPR000719">
    <property type="entry name" value="Prot_kinase_dom"/>
</dbReference>
<dbReference type="Proteomes" id="UP000236333">
    <property type="component" value="Unassembled WGS sequence"/>
</dbReference>
<feature type="region of interest" description="Disordered" evidence="6">
    <location>
        <begin position="2769"/>
        <end position="2823"/>
    </location>
</feature>
<dbReference type="Gene3D" id="1.10.510.10">
    <property type="entry name" value="Transferase(Phosphotransferase) domain 1"/>
    <property type="match status" value="3"/>
</dbReference>
<feature type="binding site" evidence="5">
    <location>
        <position position="1620"/>
    </location>
    <ligand>
        <name>ATP</name>
        <dbReference type="ChEBI" id="CHEBI:30616"/>
    </ligand>
</feature>
<sequence>MQSFGLLWQNASVQPFNDELPPQLRMSRCMLVVSDPELAFLARAAAASVSGQGQPNLAALFGDEAGQPRVGGNPVVDGVEGSLLLEFLQFRSLVAFTDVMLVSATRYSARPDRNESSFAALPGLPPLLPSALVWPPLLMYDRDVALQWGGAGTLVTGTLEEALLTVDSCGQAPSGRTVIVLSSTDGQFVLPVASSGRLPLLGLTRSPLAAAESCVVAGYPPALRGRRTFVNMQSMIGRVQLTSPITLRDLVLYNLVPGGAYPLPAVSEDGSIEALRPAPQLQGEDAPWANSSLPLWYFECARPEFKGLGGLAVASYSYASGVLVLAEARWYGVYGIDVTVSYKLPDDAPPGAKLLSYPPLVLPYQELAGLNIDIEVDFVPPPPPSTPSQPAPPNLATTSLPTAAMAQRDSAAGGGSTGSGFGGVGVSMPDRERSGSCSSTNGGGSCKGSGGGVRLGVGALGGSGSRLGSEPGASQVLLVPFADVDGIGFINTAGSAAEFSLTATTTTTTTTTMAGPSIQASMARAVTVMADNRRAMGILAAWQRMVAKACSGSSVPSGGSAAQATPAPGVTQGVSAGIVVEVAAAEVRAAQDKAAGAAGSQGSGRALYLGLQQLSGAAASTAAVANRHTLQHALLHAAKAEAEAAAMAVVASGVSSADEVALWVAQAVARAQAQAGCPGGSLPDAAEPGLVSASAADVRSLLCRRPLGEELQAYFTNLVDSIMRGAELQQPHLSVGESTPSAQMAQAIQLLRAELRDPDLEVRAVLGRGSFGVVYSGVWRGLPVAVKTVIVPAAVAGGGGLDGVDGDKNAHTRQRTVLEAAISLSMSHPNVIATYTYELKPLMQQLPPGPNPDWGSESMSGGGGGGTTSCVEEANGHKLYIVQELCNGGSLHEALAAGMAGSMIGGGLSQRLALRLALDVALGMAHVHSCRIVHGDLKPGGSQLPVSGRGTSSPTGDTLPLTLTAKVADFGLSLPLQEGATHASHRFQGTPLYCAPEVIATGHLSPKADVWSFGLMLLELFYGCTLEAMRSLHATVQYGLRQGEGPVAVLPQARSLEVGPAPPHLLPYSALRQPSNDMLPPQLRLLRCTLVVPDPELAFLARAATASVSGQGQPNLTALFGDEKGQPRVGRDPVVDGAEGSLLLEFLQIRRLGSAGMVMAIALEEALLTDDSCGQMPSGRTVIMLSSINDQSMPPVASGGQLRLLGPTRSPLAAAENCVVAGYPPALSSHRAFVNMQGALSRAALSSPITLRDLVLYNLAPGGTYPLPAVSADGSIEALPEAPHLVGADAAWANSSLPLWFFECARSVEELQQLVQAAGGKASPQPSPRLVLSNVTLVVPEDEWRALAAAVLLQHAPAEMEAAQQQPQQQRVMLPPQQRPQPQLRRRQTVAQGLGWAGEFAASSKVTSYSYASGVLVLAEARWYGVYGIDVTVSYKLPDDAPLDAKLLSYPPLMLPYQDLAGLNIDIEVDFVPPPPPSTPSQPAPPNLATTSLPTAAMAQPAPALPPGFGPTSTPIGDSAAGGGSTGLRPCEQPLEEELQAYFANLADTTMRGVELERIALSDSENTQERGGGGAQMAEAIQLLRAELRDPDLDVHTVLGVGSFGVVFSGVWRGLPVAVKTVILPAAAAGLEGLPELASRDARTRQRAVLEAAISLSMSHPNVVATYAYELKPLVQQPPPGPAPDWGSESMSGGGGGGTTLCIEEADGHKLYIVQELCNGGSLAQALAAGMAGSMVVGGLSQRLALRLALDVALGMAHVHSCHIVHGDLKPDNVLLFSGDHLDDEGIKRAVEAAAAKMRAGGLGPRLGMHGHAGPGGHSGGSQRSISNRGIGCPTGNTLPLALTAKVADFGLSLPLQEGATHASHRFQGTPLYCVPEVIARGHLSPKADVWSFGLMLLELFYGCTLETMRSLHATAQYGLHQGGGPMAGLLQAQSWEEIIAAQTARLEYLEGLKQSPEYKADAKKIVENPGAILEGPELSAWMGPALLVTALLAAFPELLWANLRVGFGEEPLTLALLFGWTGPLPNGIISLVPEMASSATRSVIGPSLPRLPEPSVTLIGRGSVAPRRLMQPHAPAPVARMAREKGMALEGAEAMKATEAGEAPDENGTAGAGGEVRWINVTLTCPGYGIANPACAARPITDGWELGVAVLRPLLEATEGPVMLSLAPDVALPADGSWTQVVVPAGRLLVLIGDPSLQQQRGRRTTLDLGGTEEAWAFLSGGALSLDGTKNLRSGSAQLRDLQLVNLPYSSMPRDASGFLALSMQSFQFPRQHLSVDQMPQLRVLRCTLVVSDPELAFLARASAASVSGLGQPDLTALFGGAGDQVAFTELTLVSASSYSMEAQRSQGRNFAAAAAAVNTLPLLLPSSLLWPPLLVYDRDVALQWGAAGTIVAGALEDALSTIDSCGQAPSGRTVIVLSGIDDQSVPPVAPGRQWEQLWVPARSPLAAAESCVVAGYPPIFSGRRTFVNMQARKGGVISRMQLTSPITLRDLVLYNLAPGGTYPLPAVSEDGSIEALPPAPRLQGADVPWANSSLPLWYFGCARSAEELQRLVLAAGGEASAQPAPRLVLSKVTLVVPEVEWRALAAAMLLHHAPAEMEAAQQLLPPPLQPPPQKRPVQAAQQPPQQPLPQLRRRRQALDASSKVASYSYASSVLVLAEARWYGVYGTNVTVSFKLPDDAPPDAELLTYPLLVLPYQELADGQLLPQQPQQSPHNSDGLPAGENWGEPGSTHSAWLVPVATVSAVVGISALVTTALVVLAISRRRQRQHLASDGDGTPHKGPGGLGHQDRATPPQSPRTGTGRTSGAGTGRTVPPPQLAGTQAGSIWIRIAPTRRHQQRANAPTMAARDVTCSSRGGDAFTELSERLGGSDLEVSGGLHMSLRGGSQGSLMELANRGANIAGSVAATSFSNTGTTTATTTTATRPSSQTSMARVAAMAVANIAPSGDGAAPDCAATSRGSGKLEDSGGLVGTSSCPLSSRPDLRELNGTTSTAAAAAYRRMLQLTLLHAAEAEAVAAAAAAVAPGASTVNEAALWAAQAQALAKAQMEHLRCKLLAAEALAARVQPCSPPAAGSLLSSRADTFGRSEERSAEQPEGRSGGQYQEQSEGQTAEERSAAERSAAQSFVMELEAYYGERADSVKRVVEPQQPDSPLSLPRGGPGNSPHSHQQRKCNDGADLLRVISALHAELRDPDLKVHAVLGRGAFGVVFAGVWRGLQVAVKTLIVPAAVARSPYPPRNGSTSSSDMDAHAARTRQRAVLEAAISLSMSHPNIVATYTYELKPLVRQPSPAETAMEDSGAVGGHGPAAPFVEEADGHKLYIVQELCNGGSLREALAVGMGGSVIRGGQSRHLALRLALDVALGMAHVHSCRIVHGDLKPDNVLLSSGTRHDDEGAKQAVVAAAGEIGGRRHGLYEPGPRPFAARTGNMSDSAKDNHCGGRGRSVSSSGSATDNMQPLSITAKVADFGLSLPLQEGATHASHRFHGTPMYCAPEVITKGHLSPKADIWSFGLMLLEFFYGSTLEMMRSIHAMMQHGMRQGGRSTEAGLPRQRSLEEPTQQLLSNERTWERTTV</sequence>
<dbReference type="InterPro" id="IPR008271">
    <property type="entry name" value="Ser/Thr_kinase_AS"/>
</dbReference>
<dbReference type="Pfam" id="PF00069">
    <property type="entry name" value="Pkinase"/>
    <property type="match status" value="5"/>
</dbReference>
<keyword evidence="1" id="KW-0808">Transferase</keyword>
<reference evidence="8 9" key="1">
    <citation type="journal article" date="2017" name="Mol. Biol. Evol.">
        <title>The 4-celled Tetrabaena socialis nuclear genome reveals the essential components for genetic control of cell number at the origin of multicellularity in the volvocine lineage.</title>
        <authorList>
            <person name="Featherston J."/>
            <person name="Arakaki Y."/>
            <person name="Hanschen E.R."/>
            <person name="Ferris P.J."/>
            <person name="Michod R.E."/>
            <person name="Olson B.J.S.C."/>
            <person name="Nozaki H."/>
            <person name="Durand P.M."/>
        </authorList>
    </citation>
    <scope>NUCLEOTIDE SEQUENCE [LARGE SCALE GENOMIC DNA]</scope>
    <source>
        <strain evidence="8 9">NIES-571</strain>
    </source>
</reference>
<feature type="compositionally biased region" description="Polar residues" evidence="6">
    <location>
        <begin position="3555"/>
        <end position="3564"/>
    </location>
</feature>
<feature type="domain" description="Protein kinase" evidence="7">
    <location>
        <begin position="3195"/>
        <end position="3572"/>
    </location>
</feature>
<feature type="domain" description="Protein kinase" evidence="7">
    <location>
        <begin position="760"/>
        <end position="1116"/>
    </location>
</feature>
<name>A0A2J8AGP8_9CHLO</name>
<proteinExistence type="predicted"/>
<organism evidence="8 9">
    <name type="scientific">Tetrabaena socialis</name>
    <dbReference type="NCBI Taxonomy" id="47790"/>
    <lineage>
        <taxon>Eukaryota</taxon>
        <taxon>Viridiplantae</taxon>
        <taxon>Chlorophyta</taxon>
        <taxon>core chlorophytes</taxon>
        <taxon>Chlorophyceae</taxon>
        <taxon>CS clade</taxon>
        <taxon>Chlamydomonadales</taxon>
        <taxon>Tetrabaenaceae</taxon>
        <taxon>Tetrabaena</taxon>
    </lineage>
</organism>
<dbReference type="InterPro" id="IPR051681">
    <property type="entry name" value="Ser/Thr_Kinases-Pseudokinases"/>
</dbReference>
<feature type="region of interest" description="Disordered" evidence="6">
    <location>
        <begin position="2605"/>
        <end position="2637"/>
    </location>
</feature>
<feature type="region of interest" description="Disordered" evidence="6">
    <location>
        <begin position="378"/>
        <end position="448"/>
    </location>
</feature>
<dbReference type="PANTHER" id="PTHR44329:SF214">
    <property type="entry name" value="PROTEIN KINASE DOMAIN-CONTAINING PROTEIN"/>
    <property type="match status" value="1"/>
</dbReference>
<evidence type="ECO:0000256" key="2">
    <source>
        <dbReference type="ARBA" id="ARBA00022741"/>
    </source>
</evidence>
<dbReference type="PANTHER" id="PTHR44329">
    <property type="entry name" value="SERINE/THREONINE-PROTEIN KINASE TNNI3K-RELATED"/>
    <property type="match status" value="1"/>
</dbReference>
<evidence type="ECO:0000256" key="4">
    <source>
        <dbReference type="ARBA" id="ARBA00022840"/>
    </source>
</evidence>